<evidence type="ECO:0000313" key="3">
    <source>
        <dbReference type="Proteomes" id="UP000198539"/>
    </source>
</evidence>
<reference evidence="2 3" key="1">
    <citation type="submission" date="2016-10" db="EMBL/GenBank/DDBJ databases">
        <authorList>
            <person name="de Groot N.N."/>
        </authorList>
    </citation>
    <scope>NUCLEOTIDE SEQUENCE [LARGE SCALE GENOMIC DNA]</scope>
    <source>
        <strain evidence="2 3">CGMCC 1.8894</strain>
    </source>
</reference>
<evidence type="ECO:0000256" key="1">
    <source>
        <dbReference type="SAM" id="MobiDB-lite"/>
    </source>
</evidence>
<proteinExistence type="predicted"/>
<gene>
    <name evidence="2" type="ORF">SAMN04488238_102206</name>
</gene>
<dbReference type="STRING" id="564137.SAMN04488238_102206"/>
<dbReference type="OrthoDB" id="7873197at2"/>
<evidence type="ECO:0000313" key="2">
    <source>
        <dbReference type="EMBL" id="SDW48377.1"/>
    </source>
</evidence>
<dbReference type="EMBL" id="FNOM01000002">
    <property type="protein sequence ID" value="SDW48377.1"/>
    <property type="molecule type" value="Genomic_DNA"/>
</dbReference>
<name>A0A1H2TX75_9RHOB</name>
<dbReference type="Proteomes" id="UP000198539">
    <property type="component" value="Unassembled WGS sequence"/>
</dbReference>
<feature type="region of interest" description="Disordered" evidence="1">
    <location>
        <begin position="1"/>
        <end position="31"/>
    </location>
</feature>
<sequence length="126" mass="13514">MTTTHSPEGSERNGPEEQARAGKTTPRGLHGLADRMVTRSIEALEAMLGQLEAGQVIPPKDVVTEIANFRKAVEIAFNERKQLGSRSDGDGPDPALDLRAARDEVSRRLACLRAAEGGGSLPEQPE</sequence>
<keyword evidence="3" id="KW-1185">Reference proteome</keyword>
<dbReference type="RefSeq" id="WP_092885755.1">
    <property type="nucleotide sequence ID" value="NZ_CP061498.1"/>
</dbReference>
<dbReference type="AlphaFoldDB" id="A0A1H2TX75"/>
<protein>
    <submittedName>
        <fullName evidence="2">Uncharacterized protein</fullName>
    </submittedName>
</protein>
<accession>A0A1H2TX75</accession>
<organism evidence="2 3">
    <name type="scientific">Roseicitreum antarcticum</name>
    <dbReference type="NCBI Taxonomy" id="564137"/>
    <lineage>
        <taxon>Bacteria</taxon>
        <taxon>Pseudomonadati</taxon>
        <taxon>Pseudomonadota</taxon>
        <taxon>Alphaproteobacteria</taxon>
        <taxon>Rhodobacterales</taxon>
        <taxon>Paracoccaceae</taxon>
        <taxon>Roseicitreum</taxon>
    </lineage>
</organism>
<feature type="compositionally biased region" description="Basic and acidic residues" evidence="1">
    <location>
        <begin position="8"/>
        <end position="20"/>
    </location>
</feature>